<dbReference type="EMBL" id="RJTJ01000004">
    <property type="protein sequence ID" value="RUM08370.1"/>
    <property type="molecule type" value="Genomic_DNA"/>
</dbReference>
<gene>
    <name evidence="2" type="ORF">EFR84_06155</name>
</gene>
<evidence type="ECO:0000256" key="1">
    <source>
        <dbReference type="SAM" id="MobiDB-lite"/>
    </source>
</evidence>
<sequence>MEIYSRASGGETLHITQDNGPPQEGWGIDGLKVILTTLKHRDVDAVLRLYSHIEDTLLGDYDLRADLTATDIVNLRFHVSGQVYYFWNRLDYYDGEVLPNQRREKPEEAAEADVDLQGLTAIEAELKVVDHMQAVFQRTQRRMSEFGLGSSFQMIVDTWNQAAETCDFHAFIDALGSAFPALLRAIAATHPTVHVDDDLSIISDENLLLKLAIQGRRTDNEVGWNAGEAFAYLIGDLEDLHRFELAENLVTTHVCQSFEGTEEYREPIQFWSFIFEFDNFLTGLIDCVVQFGSAKRKSATV</sequence>
<comment type="caution">
    <text evidence="2">The sequence shown here is derived from an EMBL/GenBank/DDBJ whole genome shotgun (WGS) entry which is preliminary data.</text>
</comment>
<reference evidence="2 3" key="1">
    <citation type="submission" date="2018-11" db="EMBL/GenBank/DDBJ databases">
        <title>Rhizobium chutanense sp. nov., isolated from root nodules of Phaseolus vulgaris in China.</title>
        <authorList>
            <person name="Huo Y."/>
        </authorList>
    </citation>
    <scope>NUCLEOTIDE SEQUENCE [LARGE SCALE GENOMIC DNA]</scope>
    <source>
        <strain evidence="2 3">C16</strain>
    </source>
</reference>
<accession>A0A3S0SJN2</accession>
<dbReference type="Proteomes" id="UP000278081">
    <property type="component" value="Unassembled WGS sequence"/>
</dbReference>
<dbReference type="AlphaFoldDB" id="A0A3S0SJN2"/>
<organism evidence="2 3">
    <name type="scientific">Rhizobium chutanense</name>
    <dbReference type="NCBI Taxonomy" id="2035448"/>
    <lineage>
        <taxon>Bacteria</taxon>
        <taxon>Pseudomonadati</taxon>
        <taxon>Pseudomonadota</taxon>
        <taxon>Alphaproteobacteria</taxon>
        <taxon>Hyphomicrobiales</taxon>
        <taxon>Rhizobiaceae</taxon>
        <taxon>Rhizobium/Agrobacterium group</taxon>
        <taxon>Rhizobium</taxon>
    </lineage>
</organism>
<evidence type="ECO:0000313" key="3">
    <source>
        <dbReference type="Proteomes" id="UP000278081"/>
    </source>
</evidence>
<evidence type="ECO:0000313" key="2">
    <source>
        <dbReference type="EMBL" id="RUM08370.1"/>
    </source>
</evidence>
<proteinExistence type="predicted"/>
<feature type="region of interest" description="Disordered" evidence="1">
    <location>
        <begin position="1"/>
        <end position="21"/>
    </location>
</feature>
<name>A0A3S0SJN2_9HYPH</name>
<protein>
    <submittedName>
        <fullName evidence="2">Uncharacterized protein</fullName>
    </submittedName>
</protein>